<proteinExistence type="predicted"/>
<gene>
    <name evidence="2" type="ORF">Q8F55_000677</name>
</gene>
<evidence type="ECO:0008006" key="4">
    <source>
        <dbReference type="Google" id="ProtNLM"/>
    </source>
</evidence>
<dbReference type="GeneID" id="95981720"/>
<dbReference type="EMBL" id="JBBXJM010000001">
    <property type="protein sequence ID" value="KAL1412928.1"/>
    <property type="molecule type" value="Genomic_DNA"/>
</dbReference>
<keyword evidence="3" id="KW-1185">Reference proteome</keyword>
<evidence type="ECO:0000256" key="1">
    <source>
        <dbReference type="SAM" id="MobiDB-lite"/>
    </source>
</evidence>
<reference evidence="2 3" key="1">
    <citation type="submission" date="2023-08" db="EMBL/GenBank/DDBJ databases">
        <title>Annotated Genome Sequence of Vanrija albida AlHP1.</title>
        <authorList>
            <person name="Herzog R."/>
        </authorList>
    </citation>
    <scope>NUCLEOTIDE SEQUENCE [LARGE SCALE GENOMIC DNA]</scope>
    <source>
        <strain evidence="2 3">AlHP1</strain>
    </source>
</reference>
<dbReference type="Proteomes" id="UP001565368">
    <property type="component" value="Unassembled WGS sequence"/>
</dbReference>
<organism evidence="2 3">
    <name type="scientific">Vanrija albida</name>
    <dbReference type="NCBI Taxonomy" id="181172"/>
    <lineage>
        <taxon>Eukaryota</taxon>
        <taxon>Fungi</taxon>
        <taxon>Dikarya</taxon>
        <taxon>Basidiomycota</taxon>
        <taxon>Agaricomycotina</taxon>
        <taxon>Tremellomycetes</taxon>
        <taxon>Trichosporonales</taxon>
        <taxon>Trichosporonaceae</taxon>
        <taxon>Vanrija</taxon>
    </lineage>
</organism>
<evidence type="ECO:0000313" key="2">
    <source>
        <dbReference type="EMBL" id="KAL1412928.1"/>
    </source>
</evidence>
<protein>
    <recommendedName>
        <fullName evidence="4">Cysteine-rich transmembrane CYSTM domain-containing protein</fullName>
    </recommendedName>
</protein>
<accession>A0ABR3QDY6</accession>
<dbReference type="RefSeq" id="XP_069212872.1">
    <property type="nucleotide sequence ID" value="XM_069349328.1"/>
</dbReference>
<sequence length="69" mass="7009">MPADNVIAQPPAAHKAMTTAPTEPPAALPEPPKPLRLRGGIGACCAIIDACLCCCALEECCCCGLAELC</sequence>
<feature type="region of interest" description="Disordered" evidence="1">
    <location>
        <begin position="1"/>
        <end position="31"/>
    </location>
</feature>
<comment type="caution">
    <text evidence="2">The sequence shown here is derived from an EMBL/GenBank/DDBJ whole genome shotgun (WGS) entry which is preliminary data.</text>
</comment>
<evidence type="ECO:0000313" key="3">
    <source>
        <dbReference type="Proteomes" id="UP001565368"/>
    </source>
</evidence>
<feature type="compositionally biased region" description="Pro residues" evidence="1">
    <location>
        <begin position="22"/>
        <end position="31"/>
    </location>
</feature>
<name>A0ABR3QDY6_9TREE</name>